<dbReference type="Pfam" id="PF04986">
    <property type="entry name" value="Y2_Tnp"/>
    <property type="match status" value="1"/>
</dbReference>
<feature type="domain" description="Transposase IS801/IS1294" evidence="1">
    <location>
        <begin position="141"/>
        <end position="293"/>
    </location>
</feature>
<evidence type="ECO:0000259" key="2">
    <source>
        <dbReference type="Pfam" id="PF14319"/>
    </source>
</evidence>
<protein>
    <submittedName>
        <fullName evidence="3">Uncharacterized protein</fullName>
    </submittedName>
</protein>
<gene>
    <name evidence="3" type="ORF">METZ01_LOCUS366368</name>
</gene>
<dbReference type="PANTHER" id="PTHR37023">
    <property type="entry name" value="TRANSPOSASE"/>
    <property type="match status" value="1"/>
</dbReference>
<name>A0A382SUC7_9ZZZZ</name>
<evidence type="ECO:0000313" key="3">
    <source>
        <dbReference type="EMBL" id="SVD13514.1"/>
    </source>
</evidence>
<dbReference type="GO" id="GO:0006313">
    <property type="term" value="P:DNA transposition"/>
    <property type="evidence" value="ECO:0007669"/>
    <property type="project" value="InterPro"/>
</dbReference>
<feature type="non-terminal residue" evidence="3">
    <location>
        <position position="293"/>
    </location>
</feature>
<dbReference type="AlphaFoldDB" id="A0A382SUC7"/>
<feature type="domain" description="Transposase zinc-binding" evidence="2">
    <location>
        <begin position="7"/>
        <end position="99"/>
    </location>
</feature>
<reference evidence="3" key="1">
    <citation type="submission" date="2018-05" db="EMBL/GenBank/DDBJ databases">
        <authorList>
            <person name="Lanie J.A."/>
            <person name="Ng W.-L."/>
            <person name="Kazmierczak K.M."/>
            <person name="Andrzejewski T.M."/>
            <person name="Davidsen T.M."/>
            <person name="Wayne K.J."/>
            <person name="Tettelin H."/>
            <person name="Glass J.I."/>
            <person name="Rusch D."/>
            <person name="Podicherti R."/>
            <person name="Tsui H.-C.T."/>
            <person name="Winkler M.E."/>
        </authorList>
    </citation>
    <scope>NUCLEOTIDE SEQUENCE</scope>
</reference>
<dbReference type="GO" id="GO:0003677">
    <property type="term" value="F:DNA binding"/>
    <property type="evidence" value="ECO:0007669"/>
    <property type="project" value="InterPro"/>
</dbReference>
<dbReference type="PANTHER" id="PTHR37023:SF1">
    <property type="entry name" value="ISSOD25 TRANSPOSASE TNPA_ISSOD25"/>
    <property type="match status" value="1"/>
</dbReference>
<dbReference type="EMBL" id="UINC01131669">
    <property type="protein sequence ID" value="SVD13514.1"/>
    <property type="molecule type" value="Genomic_DNA"/>
</dbReference>
<dbReference type="GO" id="GO:0004803">
    <property type="term" value="F:transposase activity"/>
    <property type="evidence" value="ECO:0007669"/>
    <property type="project" value="InterPro"/>
</dbReference>
<dbReference type="Pfam" id="PF14319">
    <property type="entry name" value="Zn_Tnp_IS91"/>
    <property type="match status" value="1"/>
</dbReference>
<sequence length="293" mass="34074">MIRLAEIFQESFESYKNKFPAVPLAHKQAAKAIMECRNGEGGGHVYHCLNDHCGHDEFVPHSCGHRCCPQCRGRKRLEWTLMQKVRLLQVTYFHLVFTIPAGLRDIGKRNSQVFLELLFKTTAKVVKRFANDSNLLGGNCGFMSFLHTWGDSLVWHPHIHMLMPAVAVNESKELVFPPNPKFLFPVYGMSEVFKAEFLKGLRKALPHENIPYFDKKYKWVTYCEGVKKGKAKHVIDYLSRYFNRIAISEKRILNFDGNSVTFSYRKERKGRNAKVLSEMKLTTEEFLRRFLQH</sequence>
<accession>A0A382SUC7</accession>
<proteinExistence type="predicted"/>
<dbReference type="InterPro" id="IPR026889">
    <property type="entry name" value="Zn_Tnp"/>
</dbReference>
<dbReference type="InterPro" id="IPR007069">
    <property type="entry name" value="Transposase_32"/>
</dbReference>
<evidence type="ECO:0000259" key="1">
    <source>
        <dbReference type="Pfam" id="PF04986"/>
    </source>
</evidence>
<organism evidence="3">
    <name type="scientific">marine metagenome</name>
    <dbReference type="NCBI Taxonomy" id="408172"/>
    <lineage>
        <taxon>unclassified sequences</taxon>
        <taxon>metagenomes</taxon>
        <taxon>ecological metagenomes</taxon>
    </lineage>
</organism>